<evidence type="ECO:0000313" key="2">
    <source>
        <dbReference type="EMBL" id="SMP72422.1"/>
    </source>
</evidence>
<dbReference type="EMBL" id="FXUL01000018">
    <property type="protein sequence ID" value="SMP72422.1"/>
    <property type="molecule type" value="Genomic_DNA"/>
</dbReference>
<keyword evidence="1" id="KW-0812">Transmembrane</keyword>
<keyword evidence="3" id="KW-1185">Reference proteome</keyword>
<keyword evidence="1" id="KW-1133">Transmembrane helix</keyword>
<reference evidence="2 3" key="1">
    <citation type="submission" date="2017-05" db="EMBL/GenBank/DDBJ databases">
        <authorList>
            <person name="Varghese N."/>
            <person name="Submissions S."/>
        </authorList>
    </citation>
    <scope>NUCLEOTIDE SEQUENCE [LARGE SCALE GENOMIC DNA]</scope>
    <source>
        <strain evidence="2 3">DSM 26001</strain>
    </source>
</reference>
<proteinExistence type="predicted"/>
<evidence type="ECO:0000256" key="1">
    <source>
        <dbReference type="SAM" id="Phobius"/>
    </source>
</evidence>
<keyword evidence="1" id="KW-0472">Membrane</keyword>
<evidence type="ECO:0000313" key="3">
    <source>
        <dbReference type="Proteomes" id="UP001158049"/>
    </source>
</evidence>
<protein>
    <submittedName>
        <fullName evidence="2">Uncharacterized protein</fullName>
    </submittedName>
</protein>
<gene>
    <name evidence="2" type="ORF">SAMN06295970_11823</name>
</gene>
<dbReference type="Proteomes" id="UP001158049">
    <property type="component" value="Unassembled WGS sequence"/>
</dbReference>
<accession>A0ABY1QJJ6</accession>
<feature type="transmembrane region" description="Helical" evidence="1">
    <location>
        <begin position="27"/>
        <end position="49"/>
    </location>
</feature>
<organism evidence="2 3">
    <name type="scientific">Noviherbaspirillum suwonense</name>
    <dbReference type="NCBI Taxonomy" id="1224511"/>
    <lineage>
        <taxon>Bacteria</taxon>
        <taxon>Pseudomonadati</taxon>
        <taxon>Pseudomonadota</taxon>
        <taxon>Betaproteobacteria</taxon>
        <taxon>Burkholderiales</taxon>
        <taxon>Oxalobacteraceae</taxon>
        <taxon>Noviherbaspirillum</taxon>
    </lineage>
</organism>
<comment type="caution">
    <text evidence="2">The sequence shown here is derived from an EMBL/GenBank/DDBJ whole genome shotgun (WGS) entry which is preliminary data.</text>
</comment>
<name>A0ABY1QJJ6_9BURK</name>
<dbReference type="RefSeq" id="WP_283444077.1">
    <property type="nucleotide sequence ID" value="NZ_FXUL01000018.1"/>
</dbReference>
<sequence length="51" mass="5717">MPSHDSKTFYFASRSDQPRRFDPRSPVWGTIGYAVLSAVAIGMVFYLTFAA</sequence>